<dbReference type="AlphaFoldDB" id="A0A450Z115"/>
<feature type="domain" description="H repeat-associated protein N-terminal" evidence="1">
    <location>
        <begin position="23"/>
        <end position="109"/>
    </location>
</feature>
<name>A0A450Z115_9GAMM</name>
<organism evidence="2">
    <name type="scientific">Candidatus Kentrum sp. TC</name>
    <dbReference type="NCBI Taxonomy" id="2126339"/>
    <lineage>
        <taxon>Bacteria</taxon>
        <taxon>Pseudomonadati</taxon>
        <taxon>Pseudomonadota</taxon>
        <taxon>Gammaproteobacteria</taxon>
        <taxon>Candidatus Kentrum</taxon>
    </lineage>
</organism>
<sequence>MPRRSVKMKKHLDFAALHQCFSKHLKNIDDPRVQGRCSYRLHDVFMAGFACMFFQDPSLAHFQRRLEETENASNLKTLFKVDSTPKDSQLRTVMDNIDSECLRPVFKDYAERLRRGKHLESFQILPRQHLCAIDGVYYHSSNNVHCEKCLTKTHKKGAVSYHHAMLQGAFIHPEHRPVIPTMPEAIANTDGSEKQDCEINAAKRYIKKLKADHPRMGIIITGDSLFSKAPMIENVLEQGFNYLFVVKPGDHRYLMEWLDDCNSLSELVVTDLKGRKHKYTYKNQVPLNGQENAPQVNYIHYALINDKGKTTYRNNWVTSIEINNRNVAKLANGGRCRWKIENECFNTLKNQGYHLEHNFGHGKKHLSHTIYLLTMLAFFFHQIFELTDPAYQLCRKSLGSKCLLWETFRTLIRYFIFASWNDLMLKLMSGRGGIPFLSKKEG</sequence>
<gene>
    <name evidence="2" type="ORF">BECKTC1821E_GA0114239_10859</name>
</gene>
<protein>
    <submittedName>
        <fullName evidence="2">Transposase DDE domain-containing protein</fullName>
    </submittedName>
</protein>
<dbReference type="InterPro" id="IPR032806">
    <property type="entry name" value="YbfD_N"/>
</dbReference>
<dbReference type="Pfam" id="PF13808">
    <property type="entry name" value="DDE_Tnp_1_assoc"/>
    <property type="match status" value="1"/>
</dbReference>
<dbReference type="EMBL" id="CAADFT010000085">
    <property type="protein sequence ID" value="VFK47474.1"/>
    <property type="molecule type" value="Genomic_DNA"/>
</dbReference>
<evidence type="ECO:0000313" key="2">
    <source>
        <dbReference type="EMBL" id="VFK47474.1"/>
    </source>
</evidence>
<reference evidence="2" key="1">
    <citation type="submission" date="2019-02" db="EMBL/GenBank/DDBJ databases">
        <authorList>
            <person name="Gruber-Vodicka R. H."/>
            <person name="Seah K. B. B."/>
        </authorList>
    </citation>
    <scope>NUCLEOTIDE SEQUENCE</scope>
    <source>
        <strain evidence="2">BECK_BZ125</strain>
    </source>
</reference>
<proteinExistence type="predicted"/>
<evidence type="ECO:0000259" key="1">
    <source>
        <dbReference type="Pfam" id="PF13808"/>
    </source>
</evidence>
<accession>A0A450Z115</accession>